<dbReference type="Proteomes" id="UP001178148">
    <property type="component" value="Unassembled WGS sequence"/>
</dbReference>
<evidence type="ECO:0000256" key="1">
    <source>
        <dbReference type="SAM" id="SignalP"/>
    </source>
</evidence>
<gene>
    <name evidence="2" type="ORF">QS748_14100</name>
</gene>
<name>A0AA90SNM3_9GAMM</name>
<organism evidence="2 3">
    <name type="scientific">Candidatus Endonucleibacter bathymodioli</name>
    <dbReference type="NCBI Taxonomy" id="539814"/>
    <lineage>
        <taxon>Bacteria</taxon>
        <taxon>Pseudomonadati</taxon>
        <taxon>Pseudomonadota</taxon>
        <taxon>Gammaproteobacteria</taxon>
        <taxon>Oceanospirillales</taxon>
        <taxon>Endozoicomonadaceae</taxon>
        <taxon>Candidatus Endonucleibacter</taxon>
    </lineage>
</organism>
<keyword evidence="3" id="KW-1185">Reference proteome</keyword>
<accession>A0AA90SNM3</accession>
<proteinExistence type="predicted"/>
<comment type="caution">
    <text evidence="2">The sequence shown here is derived from an EMBL/GenBank/DDBJ whole genome shotgun (WGS) entry which is preliminary data.</text>
</comment>
<protein>
    <recommendedName>
        <fullName evidence="4">Spore coat protein U domain-containing protein</fullName>
    </recommendedName>
</protein>
<feature type="signal peptide" evidence="1">
    <location>
        <begin position="1"/>
        <end position="25"/>
    </location>
</feature>
<dbReference type="AlphaFoldDB" id="A0AA90SNM3"/>
<feature type="chain" id="PRO_5041703548" description="Spore coat protein U domain-containing protein" evidence="1">
    <location>
        <begin position="26"/>
        <end position="198"/>
    </location>
</feature>
<evidence type="ECO:0008006" key="4">
    <source>
        <dbReference type="Google" id="ProtNLM"/>
    </source>
</evidence>
<keyword evidence="1" id="KW-0732">Signal</keyword>
<sequence>MKLLHEFKKATLVATVCMVTTGAIASTQGVMGATSTGQFDVTYSQKGKVRIWGLQDVSLHEEKLNETVNLCTFNNNTDHIIFTATSNNGFQLKTDGSTVGDNSKIYYTIQLNNKGASSSGDTWGEGGLQSGQKGHFQYASQGKKASLALIQSANDSLSCVSGAPSHTTDLKIDIPDNQASEVSDGAYTDTLTLLIEPI</sequence>
<dbReference type="EMBL" id="JASXSV010000037">
    <property type="protein sequence ID" value="MDP0590251.1"/>
    <property type="molecule type" value="Genomic_DNA"/>
</dbReference>
<reference evidence="2 3" key="1">
    <citation type="journal article" date="2023" name="bioRxiv">
        <title>An intranuclear bacterial parasite of deep-sea mussels expresses apoptosis inhibitors acquired from its host.</title>
        <authorList>
            <person name="Gonzalez Porras M.A."/>
            <person name="Assie A."/>
            <person name="Tietjen M."/>
            <person name="Violette M."/>
            <person name="Kleiner M."/>
            <person name="Gruber-Vodicka H."/>
            <person name="Dubilier N."/>
            <person name="Leisch N."/>
        </authorList>
    </citation>
    <scope>NUCLEOTIDE SEQUENCE [LARGE SCALE GENOMIC DNA]</scope>
    <source>
        <strain evidence="2">IAP13</strain>
    </source>
</reference>
<evidence type="ECO:0000313" key="3">
    <source>
        <dbReference type="Proteomes" id="UP001178148"/>
    </source>
</evidence>
<evidence type="ECO:0000313" key="2">
    <source>
        <dbReference type="EMBL" id="MDP0590251.1"/>
    </source>
</evidence>